<evidence type="ECO:0000313" key="2">
    <source>
        <dbReference type="EMBL" id="OIQ92327.1"/>
    </source>
</evidence>
<dbReference type="CDD" id="cd02440">
    <property type="entry name" value="AdoMet_MTases"/>
    <property type="match status" value="1"/>
</dbReference>
<reference evidence="2" key="1">
    <citation type="submission" date="2016-10" db="EMBL/GenBank/DDBJ databases">
        <title>Sequence of Gallionella enrichment culture.</title>
        <authorList>
            <person name="Poehlein A."/>
            <person name="Muehling M."/>
            <person name="Daniel R."/>
        </authorList>
    </citation>
    <scope>NUCLEOTIDE SEQUENCE</scope>
</reference>
<organism evidence="2">
    <name type="scientific">mine drainage metagenome</name>
    <dbReference type="NCBI Taxonomy" id="410659"/>
    <lineage>
        <taxon>unclassified sequences</taxon>
        <taxon>metagenomes</taxon>
        <taxon>ecological metagenomes</taxon>
    </lineage>
</organism>
<proteinExistence type="predicted"/>
<feature type="domain" description="Methyltransferase" evidence="1">
    <location>
        <begin position="55"/>
        <end position="149"/>
    </location>
</feature>
<evidence type="ECO:0000259" key="1">
    <source>
        <dbReference type="Pfam" id="PF13649"/>
    </source>
</evidence>
<sequence length="230" mass="25728">MASSDAITPAQPAANFDIVARPYRTIEWIVYGPMLEEARFSLLERWANARRLLLLGDGDGRCLARVLKIAPEATVVSVDASAAMLRIAAARLTPEERRRVEFVCADARLFRMDESSFDGIGTLFFMDCFEDSDARKLAVQLRRALRPGGILIYADFEATGSRLSRFWKRSLIGIMYVFFRVSAGLRTRALPNVASALEAAGFTETERRTWWRGFVRAACYRASEGIGGRS</sequence>
<accession>A0A1J5RK09</accession>
<keyword evidence="2" id="KW-0830">Ubiquinone</keyword>
<comment type="caution">
    <text evidence="2">The sequence shown here is derived from an EMBL/GenBank/DDBJ whole genome shotgun (WGS) entry which is preliminary data.</text>
</comment>
<dbReference type="InterPro" id="IPR029063">
    <property type="entry name" value="SAM-dependent_MTases_sf"/>
</dbReference>
<protein>
    <submittedName>
        <fullName evidence="2">Ubiquinone/menaquinone biosynthesis C-methyltransferase UbiE</fullName>
        <ecNumber evidence="2">2.1.1.163</ecNumber>
        <ecNumber evidence="2">2.1.1.201</ecNumber>
    </submittedName>
</protein>
<dbReference type="GO" id="GO:0032259">
    <property type="term" value="P:methylation"/>
    <property type="evidence" value="ECO:0007669"/>
    <property type="project" value="UniProtKB-KW"/>
</dbReference>
<dbReference type="GO" id="GO:0043770">
    <property type="term" value="F:demethylmenaquinone methyltransferase activity"/>
    <property type="evidence" value="ECO:0007669"/>
    <property type="project" value="UniProtKB-EC"/>
</dbReference>
<keyword evidence="2" id="KW-0489">Methyltransferase</keyword>
<keyword evidence="2" id="KW-0808">Transferase</keyword>
<dbReference type="AlphaFoldDB" id="A0A1J5RK09"/>
<name>A0A1J5RK09_9ZZZZ</name>
<gene>
    <name evidence="2" type="primary">ubiE_28</name>
    <name evidence="2" type="ORF">GALL_257610</name>
</gene>
<dbReference type="EMBL" id="MLJW01000235">
    <property type="protein sequence ID" value="OIQ92327.1"/>
    <property type="molecule type" value="Genomic_DNA"/>
</dbReference>
<dbReference type="InterPro" id="IPR041698">
    <property type="entry name" value="Methyltransf_25"/>
</dbReference>
<dbReference type="GO" id="GO:0008425">
    <property type="term" value="F:2-methoxy-6-polyprenyl-1,4-benzoquinol methyltransferase activity"/>
    <property type="evidence" value="ECO:0007669"/>
    <property type="project" value="UniProtKB-EC"/>
</dbReference>
<dbReference type="Gene3D" id="3.40.50.150">
    <property type="entry name" value="Vaccinia Virus protein VP39"/>
    <property type="match status" value="1"/>
</dbReference>
<dbReference type="Pfam" id="PF13649">
    <property type="entry name" value="Methyltransf_25"/>
    <property type="match status" value="1"/>
</dbReference>
<dbReference type="EC" id="2.1.1.201" evidence="2"/>
<dbReference type="SUPFAM" id="SSF53335">
    <property type="entry name" value="S-adenosyl-L-methionine-dependent methyltransferases"/>
    <property type="match status" value="1"/>
</dbReference>
<dbReference type="EC" id="2.1.1.163" evidence="2"/>